<dbReference type="Proteomes" id="UP001595816">
    <property type="component" value="Unassembled WGS sequence"/>
</dbReference>
<reference evidence="3" key="1">
    <citation type="journal article" date="2019" name="Int. J. Syst. Evol. Microbiol.">
        <title>The Global Catalogue of Microorganisms (GCM) 10K type strain sequencing project: providing services to taxonomists for standard genome sequencing and annotation.</title>
        <authorList>
            <consortium name="The Broad Institute Genomics Platform"/>
            <consortium name="The Broad Institute Genome Sequencing Center for Infectious Disease"/>
            <person name="Wu L."/>
            <person name="Ma J."/>
        </authorList>
    </citation>
    <scope>NUCLEOTIDE SEQUENCE [LARGE SCALE GENOMIC DNA]</scope>
    <source>
        <strain evidence="3">CGMCC 4.7289</strain>
    </source>
</reference>
<proteinExistence type="predicted"/>
<keyword evidence="1" id="KW-0472">Membrane</keyword>
<keyword evidence="1" id="KW-1133">Transmembrane helix</keyword>
<evidence type="ECO:0000313" key="2">
    <source>
        <dbReference type="EMBL" id="MFC4130286.1"/>
    </source>
</evidence>
<comment type="caution">
    <text evidence="2">The sequence shown here is derived from an EMBL/GenBank/DDBJ whole genome shotgun (WGS) entry which is preliminary data.</text>
</comment>
<organism evidence="2 3">
    <name type="scientific">Hamadaea flava</name>
    <dbReference type="NCBI Taxonomy" id="1742688"/>
    <lineage>
        <taxon>Bacteria</taxon>
        <taxon>Bacillati</taxon>
        <taxon>Actinomycetota</taxon>
        <taxon>Actinomycetes</taxon>
        <taxon>Micromonosporales</taxon>
        <taxon>Micromonosporaceae</taxon>
        <taxon>Hamadaea</taxon>
    </lineage>
</organism>
<gene>
    <name evidence="2" type="ORF">ACFOZ4_06685</name>
</gene>
<keyword evidence="3" id="KW-1185">Reference proteome</keyword>
<feature type="transmembrane region" description="Helical" evidence="1">
    <location>
        <begin position="12"/>
        <end position="31"/>
    </location>
</feature>
<keyword evidence="1" id="KW-0812">Transmembrane</keyword>
<evidence type="ECO:0008006" key="4">
    <source>
        <dbReference type="Google" id="ProtNLM"/>
    </source>
</evidence>
<dbReference type="EMBL" id="JBHSAY010000005">
    <property type="protein sequence ID" value="MFC4130286.1"/>
    <property type="molecule type" value="Genomic_DNA"/>
</dbReference>
<accession>A0ABV8LH84</accession>
<feature type="transmembrane region" description="Helical" evidence="1">
    <location>
        <begin position="43"/>
        <end position="62"/>
    </location>
</feature>
<evidence type="ECO:0000313" key="3">
    <source>
        <dbReference type="Proteomes" id="UP001595816"/>
    </source>
</evidence>
<sequence length="156" mass="16681">MTRVVVRPRIRMALFMIISDVFALAGLSYLANGHVVADRNWPGVGLGCALTLIGALGVWRTLRLGVIIDQSGLLVRSFAAPNRLVAWTAVQSIGSEKLFLRGGRPFYAPVLQVDGIGRLKAPEVGSSSLEEAERNAADLRGLQAAAQNYRPAVISG</sequence>
<name>A0ABV8LH84_9ACTN</name>
<dbReference type="RefSeq" id="WP_253758166.1">
    <property type="nucleotide sequence ID" value="NZ_JAMZDZ010000001.1"/>
</dbReference>
<protein>
    <recommendedName>
        <fullName evidence="4">PH domain-containing protein</fullName>
    </recommendedName>
</protein>
<evidence type="ECO:0000256" key="1">
    <source>
        <dbReference type="SAM" id="Phobius"/>
    </source>
</evidence>